<evidence type="ECO:0000256" key="9">
    <source>
        <dbReference type="ARBA" id="ARBA00023136"/>
    </source>
</evidence>
<keyword evidence="5 11" id="KW-0479">Metal-binding</keyword>
<reference evidence="13" key="1">
    <citation type="submission" date="2023-07" db="EMBL/GenBank/DDBJ databases">
        <title>draft genome sequence of fig (Ficus carica).</title>
        <authorList>
            <person name="Takahashi T."/>
            <person name="Nishimura K."/>
        </authorList>
    </citation>
    <scope>NUCLEOTIDE SEQUENCE</scope>
</reference>
<dbReference type="PROSITE" id="PS00518">
    <property type="entry name" value="ZF_RING_1"/>
    <property type="match status" value="1"/>
</dbReference>
<evidence type="ECO:0000313" key="13">
    <source>
        <dbReference type="EMBL" id="GMN37460.1"/>
    </source>
</evidence>
<organism evidence="13 14">
    <name type="scientific">Ficus carica</name>
    <name type="common">Common fig</name>
    <dbReference type="NCBI Taxonomy" id="3494"/>
    <lineage>
        <taxon>Eukaryota</taxon>
        <taxon>Viridiplantae</taxon>
        <taxon>Streptophyta</taxon>
        <taxon>Embryophyta</taxon>
        <taxon>Tracheophyta</taxon>
        <taxon>Spermatophyta</taxon>
        <taxon>Magnoliopsida</taxon>
        <taxon>eudicotyledons</taxon>
        <taxon>Gunneridae</taxon>
        <taxon>Pentapetalae</taxon>
        <taxon>rosids</taxon>
        <taxon>fabids</taxon>
        <taxon>Rosales</taxon>
        <taxon>Moraceae</taxon>
        <taxon>Ficeae</taxon>
        <taxon>Ficus</taxon>
    </lineage>
</organism>
<keyword evidence="7 11" id="KW-0833">Ubl conjugation pathway</keyword>
<dbReference type="InterPro" id="IPR045103">
    <property type="entry name" value="RNF5/RNF185-like"/>
</dbReference>
<keyword evidence="6 10" id="KW-0863">Zinc-finger</keyword>
<dbReference type="Pfam" id="PF00097">
    <property type="entry name" value="zf-C3HC4"/>
    <property type="match status" value="1"/>
</dbReference>
<feature type="transmembrane region" description="Helical" evidence="11">
    <location>
        <begin position="138"/>
        <end position="160"/>
    </location>
</feature>
<evidence type="ECO:0000256" key="1">
    <source>
        <dbReference type="ARBA" id="ARBA00000900"/>
    </source>
</evidence>
<keyword evidence="4 11" id="KW-0808">Transferase</keyword>
<keyword evidence="14" id="KW-1185">Reference proteome</keyword>
<dbReference type="InterPro" id="IPR001841">
    <property type="entry name" value="Znf_RING"/>
</dbReference>
<dbReference type="Gramene" id="FCD_00024213-RA">
    <property type="protein sequence ID" value="FCD_00024213-RA:cds"/>
    <property type="gene ID" value="FCD_00024213"/>
</dbReference>
<comment type="catalytic activity">
    <reaction evidence="1 11">
        <text>S-ubiquitinyl-[E2 ubiquitin-conjugating enzyme]-L-cysteine + [acceptor protein]-L-lysine = [E2 ubiquitin-conjugating enzyme]-L-cysteine + N(6)-ubiquitinyl-[acceptor protein]-L-lysine.</text>
        <dbReference type="EC" id="2.3.2.27"/>
    </reaction>
</comment>
<feature type="transmembrane region" description="Helical" evidence="11">
    <location>
        <begin position="197"/>
        <end position="222"/>
    </location>
</feature>
<feature type="domain" description="RING-type" evidence="12">
    <location>
        <begin position="30"/>
        <end position="71"/>
    </location>
</feature>
<keyword evidence="9 11" id="KW-0472">Membrane</keyword>
<comment type="caution">
    <text evidence="11">Lacks conserved residue(s) required for the propagation of feature annotation.</text>
</comment>
<name>A0AA87ZQ63_FICCA</name>
<evidence type="ECO:0000256" key="5">
    <source>
        <dbReference type="ARBA" id="ARBA00022723"/>
    </source>
</evidence>
<dbReference type="AlphaFoldDB" id="A0AA87ZQ63"/>
<dbReference type="SUPFAM" id="SSF57850">
    <property type="entry name" value="RING/U-box"/>
    <property type="match status" value="1"/>
</dbReference>
<comment type="function">
    <text evidence="11">E3 ubiquitin-protein ligase.</text>
</comment>
<evidence type="ECO:0000256" key="11">
    <source>
        <dbReference type="RuleBase" id="RU369090"/>
    </source>
</evidence>
<dbReference type="PROSITE" id="PS50089">
    <property type="entry name" value="ZF_RING_2"/>
    <property type="match status" value="1"/>
</dbReference>
<evidence type="ECO:0000256" key="6">
    <source>
        <dbReference type="ARBA" id="ARBA00022771"/>
    </source>
</evidence>
<dbReference type="EMBL" id="BTGU01000007">
    <property type="protein sequence ID" value="GMN37460.1"/>
    <property type="molecule type" value="Genomic_DNA"/>
</dbReference>
<comment type="domain">
    <text evidence="11">The RING-type zinc finger domain is responsible for E3 ligase activity.</text>
</comment>
<dbReference type="InterPro" id="IPR017907">
    <property type="entry name" value="Znf_RING_CS"/>
</dbReference>
<dbReference type="GO" id="GO:0005789">
    <property type="term" value="C:endoplasmic reticulum membrane"/>
    <property type="evidence" value="ECO:0007669"/>
    <property type="project" value="UniProtKB-SubCell"/>
</dbReference>
<comment type="caution">
    <text evidence="13">The sequence shown here is derived from an EMBL/GenBank/DDBJ whole genome shotgun (WGS) entry which is preliminary data.</text>
</comment>
<comment type="pathway">
    <text evidence="3 11">Protein modification; protein ubiquitination.</text>
</comment>
<evidence type="ECO:0000256" key="7">
    <source>
        <dbReference type="ARBA" id="ARBA00022786"/>
    </source>
</evidence>
<evidence type="ECO:0000256" key="2">
    <source>
        <dbReference type="ARBA" id="ARBA00004308"/>
    </source>
</evidence>
<dbReference type="PANTHER" id="PTHR12313">
    <property type="entry name" value="E3 UBIQUITIN-PROTEIN LIGASE RNF5-RELATED"/>
    <property type="match status" value="1"/>
</dbReference>
<dbReference type="GO" id="GO:0061630">
    <property type="term" value="F:ubiquitin protein ligase activity"/>
    <property type="evidence" value="ECO:0007669"/>
    <property type="project" value="UniProtKB-UniRule"/>
</dbReference>
<keyword evidence="11" id="KW-0256">Endoplasmic reticulum</keyword>
<dbReference type="GO" id="GO:0008270">
    <property type="term" value="F:zinc ion binding"/>
    <property type="evidence" value="ECO:0007669"/>
    <property type="project" value="UniProtKB-KW"/>
</dbReference>
<dbReference type="Gene3D" id="3.30.40.10">
    <property type="entry name" value="Zinc/RING finger domain, C3HC4 (zinc finger)"/>
    <property type="match status" value="1"/>
</dbReference>
<evidence type="ECO:0000256" key="8">
    <source>
        <dbReference type="ARBA" id="ARBA00022833"/>
    </source>
</evidence>
<evidence type="ECO:0000256" key="3">
    <source>
        <dbReference type="ARBA" id="ARBA00004906"/>
    </source>
</evidence>
<dbReference type="EC" id="2.3.2.27" evidence="11"/>
<sequence>MDSYLGGSTLESKTCPIETSCDITSAEFGCYICYEVPKDPIVTLCGHLFCQPCIREWLHTFSRSKQCPVCNGHLNDGKLISIHGRGRSLERPNSPNDIPNSLSLFTLYAFLVTIHDVLCSLWKDFPPLGASLASLSCYIISFLFCPNSTLACCLAALWCLGEGMDDDDVLNDDDSDGEDDDGDERHAIRIMKIKKTIVMLLLMTLIVSTGVSTTIAGVRHLADQPPPVKVLN</sequence>
<gene>
    <name evidence="13" type="ORF">TIFTF001_006834</name>
</gene>
<keyword evidence="11" id="KW-0812">Transmembrane</keyword>
<dbReference type="SMART" id="SM00184">
    <property type="entry name" value="RING"/>
    <property type="match status" value="1"/>
</dbReference>
<protein>
    <recommendedName>
        <fullName evidence="11">E3 ubiquitin-protein ligase RMA</fullName>
        <ecNumber evidence="11">2.3.2.27</ecNumber>
    </recommendedName>
    <alternativeName>
        <fullName evidence="11">Protein RING membrane-anchor</fullName>
    </alternativeName>
    <alternativeName>
        <fullName evidence="11">RING-type E3 ubiquitin transferase RMA</fullName>
    </alternativeName>
</protein>
<accession>A0AA87ZQ63</accession>
<keyword evidence="8 11" id="KW-0862">Zinc</keyword>
<dbReference type="InterPro" id="IPR013083">
    <property type="entry name" value="Znf_RING/FYVE/PHD"/>
</dbReference>
<keyword evidence="11" id="KW-1133">Transmembrane helix</keyword>
<evidence type="ECO:0000256" key="4">
    <source>
        <dbReference type="ARBA" id="ARBA00022679"/>
    </source>
</evidence>
<proteinExistence type="predicted"/>
<dbReference type="GO" id="GO:0006511">
    <property type="term" value="P:ubiquitin-dependent protein catabolic process"/>
    <property type="evidence" value="ECO:0007669"/>
    <property type="project" value="UniProtKB-UniRule"/>
</dbReference>
<dbReference type="InterPro" id="IPR018957">
    <property type="entry name" value="Znf_C3HC4_RING-type"/>
</dbReference>
<evidence type="ECO:0000256" key="10">
    <source>
        <dbReference type="PROSITE-ProRule" id="PRU00175"/>
    </source>
</evidence>
<evidence type="ECO:0000259" key="12">
    <source>
        <dbReference type="PROSITE" id="PS50089"/>
    </source>
</evidence>
<dbReference type="Proteomes" id="UP001187192">
    <property type="component" value="Unassembled WGS sequence"/>
</dbReference>
<evidence type="ECO:0000313" key="14">
    <source>
        <dbReference type="Proteomes" id="UP001187192"/>
    </source>
</evidence>
<comment type="subcellular location">
    <subcellularLocation>
        <location evidence="2">Endomembrane system</location>
    </subcellularLocation>
    <subcellularLocation>
        <location evidence="11">Endoplasmic reticulum membrane</location>
        <topology evidence="11">Single-pass type IV membrane protein</topology>
    </subcellularLocation>
</comment>